<dbReference type="GO" id="GO:0050660">
    <property type="term" value="F:flavin adenine dinucleotide binding"/>
    <property type="evidence" value="ECO:0007669"/>
    <property type="project" value="InterPro"/>
</dbReference>
<evidence type="ECO:0000313" key="6">
    <source>
        <dbReference type="EMBL" id="CAF4848456.1"/>
    </source>
</evidence>
<dbReference type="Proteomes" id="UP000676336">
    <property type="component" value="Unassembled WGS sequence"/>
</dbReference>
<dbReference type="EMBL" id="CAJOBI010180197">
    <property type="protein sequence ID" value="CAF4923171.1"/>
    <property type="molecule type" value="Genomic_DNA"/>
</dbReference>
<proteinExistence type="predicted"/>
<name>A0A8S3CLE8_9BILA</name>
<feature type="non-terminal residue" evidence="7">
    <location>
        <position position="1"/>
    </location>
</feature>
<dbReference type="InterPro" id="IPR036188">
    <property type="entry name" value="FAD/NAD-bd_sf"/>
</dbReference>
<dbReference type="AlphaFoldDB" id="A0A8S3CLE8"/>
<reference evidence="7" key="1">
    <citation type="submission" date="2021-02" db="EMBL/GenBank/DDBJ databases">
        <authorList>
            <person name="Nowell W R."/>
        </authorList>
    </citation>
    <scope>NUCLEOTIDE SEQUENCE</scope>
</reference>
<evidence type="ECO:0000313" key="5">
    <source>
        <dbReference type="EMBL" id="CAF4785370.1"/>
    </source>
</evidence>
<keyword evidence="1" id="KW-0285">Flavoprotein</keyword>
<dbReference type="GO" id="GO:0004499">
    <property type="term" value="F:N,N-dimethylaniline monooxygenase activity"/>
    <property type="evidence" value="ECO:0007669"/>
    <property type="project" value="InterPro"/>
</dbReference>
<dbReference type="EMBL" id="CAJOBJ010095676">
    <property type="protein sequence ID" value="CAF4563323.1"/>
    <property type="molecule type" value="Genomic_DNA"/>
</dbReference>
<dbReference type="Pfam" id="PF00743">
    <property type="entry name" value="FMO-like"/>
    <property type="match status" value="1"/>
</dbReference>
<evidence type="ECO:0000313" key="4">
    <source>
        <dbReference type="EMBL" id="CAF4563323.1"/>
    </source>
</evidence>
<keyword evidence="3" id="KW-0560">Oxidoreductase</keyword>
<organism evidence="7 8">
    <name type="scientific">Rotaria magnacalcarata</name>
    <dbReference type="NCBI Taxonomy" id="392030"/>
    <lineage>
        <taxon>Eukaryota</taxon>
        <taxon>Metazoa</taxon>
        <taxon>Spiralia</taxon>
        <taxon>Gnathifera</taxon>
        <taxon>Rotifera</taxon>
        <taxon>Eurotatoria</taxon>
        <taxon>Bdelloidea</taxon>
        <taxon>Philodinida</taxon>
        <taxon>Philodinidae</taxon>
        <taxon>Rotaria</taxon>
    </lineage>
</organism>
<dbReference type="Gene3D" id="3.50.50.60">
    <property type="entry name" value="FAD/NAD(P)-binding domain"/>
    <property type="match status" value="1"/>
</dbReference>
<dbReference type="EMBL" id="CAJOBJ010146292">
    <property type="protein sequence ID" value="CAF4785370.1"/>
    <property type="molecule type" value="Genomic_DNA"/>
</dbReference>
<gene>
    <name evidence="4" type="ORF">GIL414_LOCUS37344</name>
    <name evidence="5" type="ORF">GIL414_LOCUS46519</name>
    <name evidence="6" type="ORF">SMN809_LOCUS49278</name>
    <name evidence="7" type="ORF">SMN809_LOCUS52811</name>
</gene>
<evidence type="ECO:0000256" key="1">
    <source>
        <dbReference type="ARBA" id="ARBA00022630"/>
    </source>
</evidence>
<comment type="caution">
    <text evidence="7">The sequence shown here is derived from an EMBL/GenBank/DDBJ whole genome shotgun (WGS) entry which is preliminary data.</text>
</comment>
<dbReference type="EMBL" id="CAJOBI010160329">
    <property type="protein sequence ID" value="CAF4848456.1"/>
    <property type="molecule type" value="Genomic_DNA"/>
</dbReference>
<evidence type="ECO:0000313" key="8">
    <source>
        <dbReference type="Proteomes" id="UP000676336"/>
    </source>
</evidence>
<evidence type="ECO:0000256" key="3">
    <source>
        <dbReference type="ARBA" id="ARBA00023002"/>
    </source>
</evidence>
<feature type="non-terminal residue" evidence="7">
    <location>
        <position position="80"/>
    </location>
</feature>
<evidence type="ECO:0000313" key="7">
    <source>
        <dbReference type="EMBL" id="CAF4923171.1"/>
    </source>
</evidence>
<evidence type="ECO:0000256" key="2">
    <source>
        <dbReference type="ARBA" id="ARBA00022827"/>
    </source>
</evidence>
<dbReference type="InterPro" id="IPR020946">
    <property type="entry name" value="Flavin_mOase-like"/>
</dbReference>
<protein>
    <submittedName>
        <fullName evidence="7">Uncharacterized protein</fullName>
    </submittedName>
</protein>
<dbReference type="Proteomes" id="UP000681720">
    <property type="component" value="Unassembled WGS sequence"/>
</dbReference>
<dbReference type="GO" id="GO:0050661">
    <property type="term" value="F:NADP binding"/>
    <property type="evidence" value="ECO:0007669"/>
    <property type="project" value="InterPro"/>
</dbReference>
<accession>A0A8S3CLE8</accession>
<sequence>VGGGETGSDLAVELSATVAKTVYMSIREGQWFQSRILGQQPADVMYTMLMRIFGYYNNILVRCWRRMFFVPMWGIGGTGV</sequence>
<keyword evidence="2" id="KW-0274">FAD</keyword>